<reference evidence="8" key="1">
    <citation type="submission" date="2020-11" db="EMBL/GenBank/DDBJ databases">
        <authorList>
            <person name="Tran Van P."/>
        </authorList>
    </citation>
    <scope>NUCLEOTIDE SEQUENCE</scope>
</reference>
<comment type="subcellular location">
    <subcellularLocation>
        <location evidence="1">Membrane</location>
        <topology evidence="1">Multi-pass membrane protein</topology>
    </subcellularLocation>
</comment>
<dbReference type="InterPro" id="IPR000326">
    <property type="entry name" value="PAP2/HPO"/>
</dbReference>
<feature type="transmembrane region" description="Helical" evidence="6">
    <location>
        <begin position="152"/>
        <end position="173"/>
    </location>
</feature>
<evidence type="ECO:0000259" key="7">
    <source>
        <dbReference type="SMART" id="SM00014"/>
    </source>
</evidence>
<keyword evidence="3 6" id="KW-0812">Transmembrane</keyword>
<dbReference type="SMART" id="SM00014">
    <property type="entry name" value="acidPPc"/>
    <property type="match status" value="1"/>
</dbReference>
<dbReference type="InterPro" id="IPR043216">
    <property type="entry name" value="PAP-like"/>
</dbReference>
<evidence type="ECO:0000256" key="3">
    <source>
        <dbReference type="ARBA" id="ARBA00022692"/>
    </source>
</evidence>
<proteinExistence type="inferred from homology"/>
<evidence type="ECO:0000313" key="9">
    <source>
        <dbReference type="Proteomes" id="UP000759131"/>
    </source>
</evidence>
<dbReference type="GO" id="GO:0046839">
    <property type="term" value="P:phospholipid dephosphorylation"/>
    <property type="evidence" value="ECO:0007669"/>
    <property type="project" value="TreeGrafter"/>
</dbReference>
<dbReference type="Proteomes" id="UP000759131">
    <property type="component" value="Unassembled WGS sequence"/>
</dbReference>
<dbReference type="AlphaFoldDB" id="A0A7R9KYE0"/>
<organism evidence="8">
    <name type="scientific">Medioppia subpectinata</name>
    <dbReference type="NCBI Taxonomy" id="1979941"/>
    <lineage>
        <taxon>Eukaryota</taxon>
        <taxon>Metazoa</taxon>
        <taxon>Ecdysozoa</taxon>
        <taxon>Arthropoda</taxon>
        <taxon>Chelicerata</taxon>
        <taxon>Arachnida</taxon>
        <taxon>Acari</taxon>
        <taxon>Acariformes</taxon>
        <taxon>Sarcoptiformes</taxon>
        <taxon>Oribatida</taxon>
        <taxon>Brachypylina</taxon>
        <taxon>Oppioidea</taxon>
        <taxon>Oppiidae</taxon>
        <taxon>Medioppia</taxon>
    </lineage>
</organism>
<evidence type="ECO:0000313" key="8">
    <source>
        <dbReference type="EMBL" id="CAD7631728.1"/>
    </source>
</evidence>
<dbReference type="GO" id="GO:0007165">
    <property type="term" value="P:signal transduction"/>
    <property type="evidence" value="ECO:0007669"/>
    <property type="project" value="TreeGrafter"/>
</dbReference>
<feature type="transmembrane region" description="Helical" evidence="6">
    <location>
        <begin position="88"/>
        <end position="106"/>
    </location>
</feature>
<keyword evidence="5 6" id="KW-0472">Membrane</keyword>
<feature type="transmembrane region" description="Helical" evidence="6">
    <location>
        <begin position="185"/>
        <end position="210"/>
    </location>
</feature>
<evidence type="ECO:0000256" key="1">
    <source>
        <dbReference type="ARBA" id="ARBA00004141"/>
    </source>
</evidence>
<dbReference type="Pfam" id="PF01569">
    <property type="entry name" value="PAP2"/>
    <property type="match status" value="1"/>
</dbReference>
<sequence>MTSILRAKAVAVMIGMTAVSYLFHKWSTPHERGFHCSDHTIAKPFYPVIIPMFTVLCMALTTLFLTVVTTEYLFGFHLKQVIDELTKFYVGLMSSILLTHICKTYFGRLRPNSIDGICNARHYCADDPTRYVDQFVCINASPRMAREARMSFYSGHSALAMYVAFYAVLYLLYRFKSNTNPKTKCIVYAIQCIIFILGMIPGFTQGYIYWHHWSDIGTGYSVGALIAYLAINYA</sequence>
<dbReference type="PANTHER" id="PTHR10165:SF103">
    <property type="entry name" value="PHOSPHOLIPID PHOSPHATASE HOMOLOG 1.2 HOMOLOG"/>
    <property type="match status" value="1"/>
</dbReference>
<dbReference type="GO" id="GO:0005886">
    <property type="term" value="C:plasma membrane"/>
    <property type="evidence" value="ECO:0007669"/>
    <property type="project" value="TreeGrafter"/>
</dbReference>
<feature type="domain" description="Phosphatidic acid phosphatase type 2/haloperoxidase" evidence="7">
    <location>
        <begin position="85"/>
        <end position="231"/>
    </location>
</feature>
<dbReference type="OrthoDB" id="6514677at2759"/>
<feature type="transmembrane region" description="Helical" evidence="6">
    <location>
        <begin position="7"/>
        <end position="24"/>
    </location>
</feature>
<protein>
    <recommendedName>
        <fullName evidence="7">Phosphatidic acid phosphatase type 2/haloperoxidase domain-containing protein</fullName>
    </recommendedName>
</protein>
<accession>A0A7R9KYE0</accession>
<dbReference type="EMBL" id="OC864472">
    <property type="protein sequence ID" value="CAD7631728.1"/>
    <property type="molecule type" value="Genomic_DNA"/>
</dbReference>
<evidence type="ECO:0000256" key="5">
    <source>
        <dbReference type="ARBA" id="ARBA00023136"/>
    </source>
</evidence>
<dbReference type="GO" id="GO:0008195">
    <property type="term" value="F:phosphatidate phosphatase activity"/>
    <property type="evidence" value="ECO:0007669"/>
    <property type="project" value="TreeGrafter"/>
</dbReference>
<dbReference type="SUPFAM" id="SSF48317">
    <property type="entry name" value="Acid phosphatase/Vanadium-dependent haloperoxidase"/>
    <property type="match status" value="1"/>
</dbReference>
<keyword evidence="4 6" id="KW-1133">Transmembrane helix</keyword>
<keyword evidence="9" id="KW-1185">Reference proteome</keyword>
<feature type="transmembrane region" description="Helical" evidence="6">
    <location>
        <begin position="44"/>
        <end position="68"/>
    </location>
</feature>
<dbReference type="PANTHER" id="PTHR10165">
    <property type="entry name" value="LIPID PHOSPHATE PHOSPHATASE"/>
    <property type="match status" value="1"/>
</dbReference>
<evidence type="ECO:0000256" key="6">
    <source>
        <dbReference type="SAM" id="Phobius"/>
    </source>
</evidence>
<gene>
    <name evidence="8" type="ORF">OSB1V03_LOCUS12137</name>
</gene>
<evidence type="ECO:0000256" key="4">
    <source>
        <dbReference type="ARBA" id="ARBA00022989"/>
    </source>
</evidence>
<dbReference type="Gene3D" id="1.20.144.10">
    <property type="entry name" value="Phosphatidic acid phosphatase type 2/haloperoxidase"/>
    <property type="match status" value="1"/>
</dbReference>
<dbReference type="GO" id="GO:0006644">
    <property type="term" value="P:phospholipid metabolic process"/>
    <property type="evidence" value="ECO:0007669"/>
    <property type="project" value="InterPro"/>
</dbReference>
<name>A0A7R9KYE0_9ACAR</name>
<comment type="similarity">
    <text evidence="2">Belongs to the PA-phosphatase related phosphoesterase family.</text>
</comment>
<dbReference type="InterPro" id="IPR036938">
    <property type="entry name" value="PAP2/HPO_sf"/>
</dbReference>
<evidence type="ECO:0000256" key="2">
    <source>
        <dbReference type="ARBA" id="ARBA00008816"/>
    </source>
</evidence>
<dbReference type="EMBL" id="CAJPIZ010009897">
    <property type="protein sequence ID" value="CAG2112158.1"/>
    <property type="molecule type" value="Genomic_DNA"/>
</dbReference>
<feature type="transmembrane region" description="Helical" evidence="6">
    <location>
        <begin position="216"/>
        <end position="233"/>
    </location>
</feature>